<dbReference type="PANTHER" id="PTHR45978">
    <property type="entry name" value="SPX DOMAIN-CONTAINING PROTEIN 3"/>
    <property type="match status" value="1"/>
</dbReference>
<organism evidence="5">
    <name type="scientific">Tetraselmis sp. GSL018</name>
    <dbReference type="NCBI Taxonomy" id="582737"/>
    <lineage>
        <taxon>Eukaryota</taxon>
        <taxon>Viridiplantae</taxon>
        <taxon>Chlorophyta</taxon>
        <taxon>core chlorophytes</taxon>
        <taxon>Chlorodendrophyceae</taxon>
        <taxon>Chlorodendrales</taxon>
        <taxon>Chlorodendraceae</taxon>
        <taxon>Tetraselmis</taxon>
    </lineage>
</organism>
<dbReference type="EMBL" id="GBEZ01023269">
    <property type="protein sequence ID" value="JAC63609.1"/>
    <property type="molecule type" value="Transcribed_RNA"/>
</dbReference>
<dbReference type="PROSITE" id="PS51382">
    <property type="entry name" value="SPX"/>
    <property type="match status" value="1"/>
</dbReference>
<reference evidence="5" key="1">
    <citation type="submission" date="2014-05" db="EMBL/GenBank/DDBJ databases">
        <title>The transcriptome of the halophilic microalga Tetraselmis sp. GSL018 isolated from the Great Salt Lake, Utah.</title>
        <authorList>
            <person name="Jinkerson R.E."/>
            <person name="D'Adamo S."/>
            <person name="Posewitz M.C."/>
        </authorList>
    </citation>
    <scope>NUCLEOTIDE SEQUENCE</scope>
    <source>
        <strain evidence="5">GSL018</strain>
    </source>
</reference>
<feature type="domain" description="SPX" evidence="2">
    <location>
        <begin position="1"/>
        <end position="211"/>
    </location>
</feature>
<dbReference type="PANTHER" id="PTHR45978:SF7">
    <property type="entry name" value="SPX DOMAIN-CONTAINING PROTEIN 4"/>
    <property type="match status" value="1"/>
</dbReference>
<evidence type="ECO:0000256" key="1">
    <source>
        <dbReference type="SAM" id="MobiDB-lite"/>
    </source>
</evidence>
<proteinExistence type="predicted"/>
<protein>
    <submittedName>
        <fullName evidence="5">Spx domain-containing protein</fullName>
    </submittedName>
</protein>
<sequence length="322" mass="35813">MKFARTLRQKLHELPECQSLFEFYKQLKKKLKHSCDSSFASCSGDTSLSGHLVSREASVTQRLPSDSATVNEVAPTQDSLDWGNSRSENTGSDQAEASRAGSVLFPAVSGEELTASELEFVKLLYENLEQFNDTFVEDEETCIIKCRELEDSWNQAETSGAKSIVYKAFINLHCDLLLLMNWSMLAYTSVVKILKKHEKRTGHKLYAPQLESMLEQPFCSAECLGSMVKSVEERIRTIKQEIGHPKASSTEDGTEDDCEPEAGAETAAVGEKRAPCDSDSRGFPHGTEAKIARLQAASSIWKHLRDKRSTPSDYIATPVMKC</sequence>
<dbReference type="InterPro" id="IPR031142">
    <property type="entry name" value="SPX_prot"/>
</dbReference>
<dbReference type="InterPro" id="IPR004331">
    <property type="entry name" value="SPX_dom"/>
</dbReference>
<feature type="compositionally biased region" description="Polar residues" evidence="1">
    <location>
        <begin position="61"/>
        <end position="95"/>
    </location>
</feature>
<evidence type="ECO:0000313" key="3">
    <source>
        <dbReference type="EMBL" id="JAC63609.1"/>
    </source>
</evidence>
<evidence type="ECO:0000313" key="5">
    <source>
        <dbReference type="EMBL" id="JAC83260.1"/>
    </source>
</evidence>
<feature type="region of interest" description="Disordered" evidence="1">
    <location>
        <begin position="240"/>
        <end position="287"/>
    </location>
</feature>
<gene>
    <name evidence="4" type="ORF">TSPGSL018_17321</name>
    <name evidence="3" type="ORF">TSPGSL018_20224</name>
    <name evidence="5" type="ORF">TSPGSL018_3789</name>
</gene>
<dbReference type="EMBL" id="GBEZ01001739">
    <property type="protein sequence ID" value="JAC83260.1"/>
    <property type="molecule type" value="Transcribed_RNA"/>
</dbReference>
<dbReference type="GO" id="GO:0016036">
    <property type="term" value="P:cellular response to phosphate starvation"/>
    <property type="evidence" value="ECO:0007669"/>
    <property type="project" value="InterPro"/>
</dbReference>
<feature type="compositionally biased region" description="Basic and acidic residues" evidence="1">
    <location>
        <begin position="270"/>
        <end position="287"/>
    </location>
</feature>
<evidence type="ECO:0000259" key="2">
    <source>
        <dbReference type="PROSITE" id="PS51382"/>
    </source>
</evidence>
<dbReference type="AlphaFoldDB" id="A0A061SK31"/>
<dbReference type="EMBL" id="GBEZ01007909">
    <property type="protein sequence ID" value="JAC77586.1"/>
    <property type="molecule type" value="Transcribed_RNA"/>
</dbReference>
<feature type="region of interest" description="Disordered" evidence="1">
    <location>
        <begin position="61"/>
        <end position="98"/>
    </location>
</feature>
<feature type="compositionally biased region" description="Acidic residues" evidence="1">
    <location>
        <begin position="252"/>
        <end position="262"/>
    </location>
</feature>
<evidence type="ECO:0000313" key="4">
    <source>
        <dbReference type="EMBL" id="JAC77586.1"/>
    </source>
</evidence>
<accession>A0A061SK31</accession>
<name>A0A061SK31_9CHLO</name>